<keyword evidence="1" id="KW-0479">Metal-binding</keyword>
<evidence type="ECO:0000313" key="8">
    <source>
        <dbReference type="Proteomes" id="UP001175271"/>
    </source>
</evidence>
<dbReference type="GO" id="GO:0006357">
    <property type="term" value="P:regulation of transcription by RNA polymerase II"/>
    <property type="evidence" value="ECO:0007669"/>
    <property type="project" value="TreeGrafter"/>
</dbReference>
<evidence type="ECO:0000259" key="5">
    <source>
        <dbReference type="PROSITE" id="PS50016"/>
    </source>
</evidence>
<dbReference type="PROSITE" id="PS50016">
    <property type="entry name" value="ZF_PHD_2"/>
    <property type="match status" value="1"/>
</dbReference>
<dbReference type="Proteomes" id="UP001175271">
    <property type="component" value="Unassembled WGS sequence"/>
</dbReference>
<protein>
    <recommendedName>
        <fullName evidence="9">PHD-type domain-containing protein</fullName>
    </recommendedName>
</protein>
<dbReference type="PANTHER" id="PTHR13793">
    <property type="entry name" value="PHD FINGER PROTEINS"/>
    <property type="match status" value="1"/>
</dbReference>
<name>A0AA39IHA4_9BILA</name>
<dbReference type="SMART" id="SM00249">
    <property type="entry name" value="PHD"/>
    <property type="match status" value="2"/>
</dbReference>
<sequence>MMRLYGSAAGDVLFDYRVVMFTMDPSSGVPRRSKRVSENGNLGCLQLYRKRDSDASEVYRSDLIQIIKEEPNLQEDDADLIPMQDRWREEWSHGVQVPVHSTTDPPPSLDEVESPYTEDYVMPAERIVCHPSNRWPENTNFELVAVSPRAYYNTDGIDAQWVQIVNRRRAKKRAQLINITNVHAVINELELQVYRSTLQGRRQLFHMAQAAEEDDENAVCDVCRGPDTDSDDEIVFCDGCNLSVHQSCYGITNLPSDVWLCTHCTLRFGKQTSCVLCPTLGGAMKCTADGTLWAHVACALWIPEVRFLDADRREPIGNLQRVFREKLRMVCSVCEVHQGACIKCTAEGCQNGFHVVCGYRAKLALRIEGDADNNDDVRMTALCRVHTEAESKEAASDGDQQCDADIERYFPLYVDVDKVVQKTNLDEDVVNDIVEFWKCKRQRNAGKSLIHEPVELDLSEDKPSESSLSKKMRQIKAQYKCMEQALQLCRLMKEREKVTKETIENAFNVFGRSTNMPAKFCLC</sequence>
<dbReference type="InterPro" id="IPR013083">
    <property type="entry name" value="Znf_RING/FYVE/PHD"/>
</dbReference>
<dbReference type="InterPro" id="IPR034732">
    <property type="entry name" value="EPHD"/>
</dbReference>
<dbReference type="EMBL" id="JAUCMV010000001">
    <property type="protein sequence ID" value="KAK0423239.1"/>
    <property type="molecule type" value="Genomic_DNA"/>
</dbReference>
<reference evidence="7" key="1">
    <citation type="submission" date="2023-06" db="EMBL/GenBank/DDBJ databases">
        <title>Genomic analysis of the entomopathogenic nematode Steinernema hermaphroditum.</title>
        <authorList>
            <person name="Schwarz E.M."/>
            <person name="Heppert J.K."/>
            <person name="Baniya A."/>
            <person name="Schwartz H.T."/>
            <person name="Tan C.-H."/>
            <person name="Antoshechkin I."/>
            <person name="Sternberg P.W."/>
            <person name="Goodrich-Blair H."/>
            <person name="Dillman A.R."/>
        </authorList>
    </citation>
    <scope>NUCLEOTIDE SEQUENCE</scope>
    <source>
        <strain evidence="7">PS9179</strain>
        <tissue evidence="7">Whole animal</tissue>
    </source>
</reference>
<gene>
    <name evidence="7" type="ORF">QR680_008044</name>
</gene>
<feature type="domain" description="PHD-type" evidence="5">
    <location>
        <begin position="217"/>
        <end position="267"/>
    </location>
</feature>
<dbReference type="AlphaFoldDB" id="A0AA39IHA4"/>
<dbReference type="Pfam" id="PF13832">
    <property type="entry name" value="zf-HC5HC2H_2"/>
    <property type="match status" value="1"/>
</dbReference>
<accession>A0AA39IHA4</accession>
<dbReference type="Gene3D" id="3.30.40.10">
    <property type="entry name" value="Zinc/RING finger domain, C3HC4 (zinc finger)"/>
    <property type="match status" value="2"/>
</dbReference>
<dbReference type="CDD" id="cd15492">
    <property type="entry name" value="PHD_BRPF_JADE_like"/>
    <property type="match status" value="1"/>
</dbReference>
<dbReference type="Pfam" id="PF13831">
    <property type="entry name" value="PHD_2"/>
    <property type="match status" value="1"/>
</dbReference>
<evidence type="ECO:0000259" key="6">
    <source>
        <dbReference type="PROSITE" id="PS51805"/>
    </source>
</evidence>
<evidence type="ECO:0000256" key="1">
    <source>
        <dbReference type="ARBA" id="ARBA00022723"/>
    </source>
</evidence>
<dbReference type="InterPro" id="IPR050701">
    <property type="entry name" value="Histone_Mod_Regulator"/>
</dbReference>
<comment type="caution">
    <text evidence="7">The sequence shown here is derived from an EMBL/GenBank/DDBJ whole genome shotgun (WGS) entry which is preliminary data.</text>
</comment>
<dbReference type="PROSITE" id="PS51805">
    <property type="entry name" value="EPHD"/>
    <property type="match status" value="1"/>
</dbReference>
<organism evidence="7 8">
    <name type="scientific">Steinernema hermaphroditum</name>
    <dbReference type="NCBI Taxonomy" id="289476"/>
    <lineage>
        <taxon>Eukaryota</taxon>
        <taxon>Metazoa</taxon>
        <taxon>Ecdysozoa</taxon>
        <taxon>Nematoda</taxon>
        <taxon>Chromadorea</taxon>
        <taxon>Rhabditida</taxon>
        <taxon>Tylenchina</taxon>
        <taxon>Panagrolaimomorpha</taxon>
        <taxon>Strongyloidoidea</taxon>
        <taxon>Steinernematidae</taxon>
        <taxon>Steinernema</taxon>
    </lineage>
</organism>
<keyword evidence="2 4" id="KW-0863">Zinc-finger</keyword>
<proteinExistence type="predicted"/>
<keyword evidence="3" id="KW-0862">Zinc</keyword>
<dbReference type="InterPro" id="IPR011011">
    <property type="entry name" value="Znf_FYVE_PHD"/>
</dbReference>
<dbReference type="InterPro" id="IPR019787">
    <property type="entry name" value="Znf_PHD-finger"/>
</dbReference>
<dbReference type="InterPro" id="IPR001965">
    <property type="entry name" value="Znf_PHD"/>
</dbReference>
<evidence type="ECO:0000256" key="3">
    <source>
        <dbReference type="ARBA" id="ARBA00022833"/>
    </source>
</evidence>
<dbReference type="GO" id="GO:0008270">
    <property type="term" value="F:zinc ion binding"/>
    <property type="evidence" value="ECO:0007669"/>
    <property type="project" value="UniProtKB-KW"/>
</dbReference>
<dbReference type="SUPFAM" id="SSF57903">
    <property type="entry name" value="FYVE/PHD zinc finger"/>
    <property type="match status" value="1"/>
</dbReference>
<dbReference type="PANTHER" id="PTHR13793:SF160">
    <property type="entry name" value="PHD FINGER PROTEIN RHINOCEROS"/>
    <property type="match status" value="1"/>
</dbReference>
<keyword evidence="8" id="KW-1185">Reference proteome</keyword>
<evidence type="ECO:0000256" key="4">
    <source>
        <dbReference type="PROSITE-ProRule" id="PRU00146"/>
    </source>
</evidence>
<dbReference type="InterPro" id="IPR019786">
    <property type="entry name" value="Zinc_finger_PHD-type_CS"/>
</dbReference>
<dbReference type="PROSITE" id="PS01359">
    <property type="entry name" value="ZF_PHD_1"/>
    <property type="match status" value="1"/>
</dbReference>
<evidence type="ECO:0008006" key="9">
    <source>
        <dbReference type="Google" id="ProtNLM"/>
    </source>
</evidence>
<feature type="domain" description="PHD-type" evidence="6">
    <location>
        <begin position="271"/>
        <end position="387"/>
    </location>
</feature>
<evidence type="ECO:0000313" key="7">
    <source>
        <dbReference type="EMBL" id="KAK0423239.1"/>
    </source>
</evidence>
<evidence type="ECO:0000256" key="2">
    <source>
        <dbReference type="ARBA" id="ARBA00022771"/>
    </source>
</evidence>